<keyword evidence="6 10" id="KW-0460">Magnesium</keyword>
<dbReference type="NCBIfam" id="NF000584">
    <property type="entry name" value="PRK00009.1"/>
    <property type="match status" value="1"/>
</dbReference>
<dbReference type="InterPro" id="IPR021135">
    <property type="entry name" value="PEP_COase"/>
</dbReference>
<keyword evidence="14" id="KW-1185">Reference proteome</keyword>
<dbReference type="GO" id="GO:0005829">
    <property type="term" value="C:cytosol"/>
    <property type="evidence" value="ECO:0007669"/>
    <property type="project" value="TreeGrafter"/>
</dbReference>
<comment type="cofactor">
    <cofactor evidence="1 10">
        <name>Mg(2+)</name>
        <dbReference type="ChEBI" id="CHEBI:18420"/>
    </cofactor>
</comment>
<dbReference type="PANTHER" id="PTHR30523:SF6">
    <property type="entry name" value="PHOSPHOENOLPYRUVATE CARBOXYLASE"/>
    <property type="match status" value="1"/>
</dbReference>
<dbReference type="GO" id="GO:0008964">
    <property type="term" value="F:phosphoenolpyruvate carboxylase activity"/>
    <property type="evidence" value="ECO:0007669"/>
    <property type="project" value="UniProtKB-UniRule"/>
</dbReference>
<dbReference type="InterPro" id="IPR033129">
    <property type="entry name" value="PEPCASE_His_AS"/>
</dbReference>
<evidence type="ECO:0000256" key="7">
    <source>
        <dbReference type="ARBA" id="ARBA00023239"/>
    </source>
</evidence>
<dbReference type="Gene3D" id="1.20.1440.90">
    <property type="entry name" value="Phosphoenolpyruvate/pyruvate domain"/>
    <property type="match status" value="1"/>
</dbReference>
<proteinExistence type="inferred from homology"/>
<dbReference type="PANTHER" id="PTHR30523">
    <property type="entry name" value="PHOSPHOENOLPYRUVATE CARBOXYLASE"/>
    <property type="match status" value="1"/>
</dbReference>
<dbReference type="EMBL" id="QYBB01000014">
    <property type="protein sequence ID" value="RYC31438.1"/>
    <property type="molecule type" value="Genomic_DNA"/>
</dbReference>
<keyword evidence="8 10" id="KW-0120">Carbon dioxide fixation</keyword>
<dbReference type="GO" id="GO:0006107">
    <property type="term" value="P:oxaloacetate metabolic process"/>
    <property type="evidence" value="ECO:0007669"/>
    <property type="project" value="UniProtKB-UniRule"/>
</dbReference>
<gene>
    <name evidence="10" type="primary">ppc</name>
    <name evidence="13" type="ORF">D3273_13735</name>
</gene>
<sequence>MHATVHPAPSRDPEKDRPLIDDIRLLGSMLGDIVREHEGEACFAIVENVRRLSVSHQRDRDPKDEHALELILRGLTPSQAVAVMRAFSYFSHLANIAEDRHRVRRRAEHAHEPGPAVHQEGSLARAFARFADAGIDKGRIAETLRHAWVSPVLTAHPTEVQRKSLLDAMLAIAELLAARDGLHDPRDIERNTALLRTRITQLWQTRLLRDRKLTVRDEIENALSYYRTTFLREIPRLYAEVEHFLGEAPAPFFRMGNWIGGDRDGNPNVDGATLDVAMRRQCETALDFYLAELHLLGAELSVSDRLVGCSPELTALAASSRDDSPHREDEPYRRAGLAVSARVSATRLALTGEVGAHPPRATLPPYPTPEALAADLGLIVDSLRGHHGGALVDLRLGPLKRAVEVFGFHLATVDLRQSSDRHEETLAELMEKAGVEPAYASLDEDAKRALLLRLLGEPRPLRLPFESYSERAASEFGVFETARRLRAAFGRESIRHYIISHTETVSDLLEVLLLQKEFGLMHGTFGRPGTTCELIVSPLFETIADLRNAEPIMRAFYALPGVEALVVASGAEQDIMLGYSDSNKDGGFFTSNWELYRSSTQLAALFDGKPGITMRLFHGRGGTVGRGGGPSYQAILAQPPGTVKGQIRLTEQGEIISSKYSNPDIGRRNLETLVSASLEATLLASHDAAPDAFLGAAAELSRLSMAAYRAVVYETPGFTDYFFAATPIAEIADLNIGSRPASRKANRVIEDLRAIPWSFSWGQSRVSLPGWFGFGSAVRDLLAERGEEDGMALLRRMNAEWPFFRTVLSNLDMVLAKADTSVARRYAELVPDRALAARIFDAIEAEWDRTTAALNGILETEERLSDNPSLARSIEHRFPYITPLNHLQVDLIRRFRAGQTEDQVQRGILISINGVAAGLRNTG</sequence>
<comment type="subunit">
    <text evidence="10">Homotetramer.</text>
</comment>
<dbReference type="PROSITE" id="PS00393">
    <property type="entry name" value="PEPCASE_2"/>
    <property type="match status" value="1"/>
</dbReference>
<evidence type="ECO:0000256" key="3">
    <source>
        <dbReference type="ARBA" id="ARBA00008346"/>
    </source>
</evidence>
<dbReference type="PROSITE" id="PS00781">
    <property type="entry name" value="PEPCASE_1"/>
    <property type="match status" value="1"/>
</dbReference>
<evidence type="ECO:0000256" key="10">
    <source>
        <dbReference type="HAMAP-Rule" id="MF_00595"/>
    </source>
</evidence>
<dbReference type="Proteomes" id="UP000290759">
    <property type="component" value="Unassembled WGS sequence"/>
</dbReference>
<dbReference type="RefSeq" id="WP_129227455.1">
    <property type="nucleotide sequence ID" value="NZ_QYBB01000014.1"/>
</dbReference>
<reference evidence="13 14" key="2">
    <citation type="submission" date="2019-02" db="EMBL/GenBank/DDBJ databases">
        <title>'Lichenibacterium ramalinii' gen. nov. sp. nov., 'Lichenibacterium minor' gen. nov. sp. nov.</title>
        <authorList>
            <person name="Pankratov T."/>
        </authorList>
    </citation>
    <scope>NUCLEOTIDE SEQUENCE [LARGE SCALE GENOMIC DNA]</scope>
    <source>
        <strain evidence="13 14">RmlP026</strain>
    </source>
</reference>
<dbReference type="InterPro" id="IPR015813">
    <property type="entry name" value="Pyrv/PenolPyrv_kinase-like_dom"/>
</dbReference>
<evidence type="ECO:0000313" key="14">
    <source>
        <dbReference type="Proteomes" id="UP000290759"/>
    </source>
</evidence>
<dbReference type="AlphaFoldDB" id="A0A4Q2U6E8"/>
<accession>A0A4Q2U6E8</accession>
<evidence type="ECO:0000256" key="8">
    <source>
        <dbReference type="ARBA" id="ARBA00023300"/>
    </source>
</evidence>
<comment type="caution">
    <text evidence="13">The sequence shown here is derived from an EMBL/GenBank/DDBJ whole genome shotgun (WGS) entry which is preliminary data.</text>
</comment>
<feature type="active site" evidence="10 11">
    <location>
        <position position="156"/>
    </location>
</feature>
<dbReference type="InterPro" id="IPR018129">
    <property type="entry name" value="PEP_COase_Lys_AS"/>
</dbReference>
<organism evidence="13 14">
    <name type="scientific">Lichenibacterium minor</name>
    <dbReference type="NCBI Taxonomy" id="2316528"/>
    <lineage>
        <taxon>Bacteria</taxon>
        <taxon>Pseudomonadati</taxon>
        <taxon>Pseudomonadota</taxon>
        <taxon>Alphaproteobacteria</taxon>
        <taxon>Hyphomicrobiales</taxon>
        <taxon>Lichenihabitantaceae</taxon>
        <taxon>Lichenibacterium</taxon>
    </lineage>
</organism>
<feature type="active site" evidence="10 12">
    <location>
        <position position="584"/>
    </location>
</feature>
<evidence type="ECO:0000256" key="1">
    <source>
        <dbReference type="ARBA" id="ARBA00001946"/>
    </source>
</evidence>
<evidence type="ECO:0000256" key="9">
    <source>
        <dbReference type="ARBA" id="ARBA00048995"/>
    </source>
</evidence>
<dbReference type="EC" id="4.1.1.31" evidence="4 10"/>
<dbReference type="GO" id="GO:0006099">
    <property type="term" value="P:tricarboxylic acid cycle"/>
    <property type="evidence" value="ECO:0007669"/>
    <property type="project" value="InterPro"/>
</dbReference>
<dbReference type="Pfam" id="PF00311">
    <property type="entry name" value="PEPcase"/>
    <property type="match status" value="1"/>
</dbReference>
<keyword evidence="7 10" id="KW-0456">Lyase</keyword>
<evidence type="ECO:0000256" key="5">
    <source>
        <dbReference type="ARBA" id="ARBA00022419"/>
    </source>
</evidence>
<evidence type="ECO:0000256" key="6">
    <source>
        <dbReference type="ARBA" id="ARBA00022842"/>
    </source>
</evidence>
<name>A0A4Q2U6E8_9HYPH</name>
<dbReference type="SUPFAM" id="SSF51621">
    <property type="entry name" value="Phosphoenolpyruvate/pyruvate domain"/>
    <property type="match status" value="1"/>
</dbReference>
<dbReference type="GO" id="GO:0015977">
    <property type="term" value="P:carbon fixation"/>
    <property type="evidence" value="ECO:0007669"/>
    <property type="project" value="UniProtKB-UniRule"/>
</dbReference>
<keyword evidence="13" id="KW-0670">Pyruvate</keyword>
<protein>
    <recommendedName>
        <fullName evidence="5 10">Phosphoenolpyruvate carboxylase</fullName>
        <shortName evidence="10">PEPC</shortName>
        <shortName evidence="10">PEPCase</shortName>
        <ecNumber evidence="4 10">4.1.1.31</ecNumber>
    </recommendedName>
</protein>
<comment type="function">
    <text evidence="2 10">Forms oxaloacetate, a four-carbon dicarboxylic acid source for the tricarboxylic acid cycle.</text>
</comment>
<dbReference type="HAMAP" id="MF_00595">
    <property type="entry name" value="PEPcase_type1"/>
    <property type="match status" value="1"/>
</dbReference>
<dbReference type="PRINTS" id="PR00150">
    <property type="entry name" value="PEPCARBXLASE"/>
</dbReference>
<evidence type="ECO:0000256" key="4">
    <source>
        <dbReference type="ARBA" id="ARBA00012305"/>
    </source>
</evidence>
<dbReference type="OrthoDB" id="9768133at2"/>
<comment type="catalytic activity">
    <reaction evidence="9 10">
        <text>oxaloacetate + phosphate = phosphoenolpyruvate + hydrogencarbonate</text>
        <dbReference type="Rhea" id="RHEA:28370"/>
        <dbReference type="ChEBI" id="CHEBI:16452"/>
        <dbReference type="ChEBI" id="CHEBI:17544"/>
        <dbReference type="ChEBI" id="CHEBI:43474"/>
        <dbReference type="ChEBI" id="CHEBI:58702"/>
        <dbReference type="EC" id="4.1.1.31"/>
    </reaction>
</comment>
<dbReference type="InterPro" id="IPR022805">
    <property type="entry name" value="PEP_COase_bac/pln-type"/>
</dbReference>
<evidence type="ECO:0000256" key="2">
    <source>
        <dbReference type="ARBA" id="ARBA00003670"/>
    </source>
</evidence>
<dbReference type="GO" id="GO:0000287">
    <property type="term" value="F:magnesium ion binding"/>
    <property type="evidence" value="ECO:0007669"/>
    <property type="project" value="UniProtKB-UniRule"/>
</dbReference>
<evidence type="ECO:0000256" key="11">
    <source>
        <dbReference type="PROSITE-ProRule" id="PRU10111"/>
    </source>
</evidence>
<evidence type="ECO:0000313" key="13">
    <source>
        <dbReference type="EMBL" id="RYC31438.1"/>
    </source>
</evidence>
<reference evidence="13 14" key="1">
    <citation type="submission" date="2018-12" db="EMBL/GenBank/DDBJ databases">
        <authorList>
            <person name="Grouzdev D.S."/>
            <person name="Krutkina M.S."/>
        </authorList>
    </citation>
    <scope>NUCLEOTIDE SEQUENCE [LARGE SCALE GENOMIC DNA]</scope>
    <source>
        <strain evidence="13 14">RmlP026</strain>
    </source>
</reference>
<comment type="similarity">
    <text evidence="3 10">Belongs to the PEPCase type 1 family.</text>
</comment>
<evidence type="ECO:0000256" key="12">
    <source>
        <dbReference type="PROSITE-ProRule" id="PRU10112"/>
    </source>
</evidence>